<proteinExistence type="predicted"/>
<accession>A0A654B0I0</accession>
<evidence type="ECO:0000313" key="4">
    <source>
        <dbReference type="EMBL" id="VXC73680.1"/>
    </source>
</evidence>
<dbReference type="OMA" id="PNQHLVV"/>
<dbReference type="EMBL" id="CABWMC010000032">
    <property type="protein sequence ID" value="VXC73680.1"/>
    <property type="molecule type" value="Genomic_DNA"/>
</dbReference>
<organism evidence="4 5">
    <name type="scientific">Bacillus mycoides</name>
    <dbReference type="NCBI Taxonomy" id="1405"/>
    <lineage>
        <taxon>Bacteria</taxon>
        <taxon>Bacillati</taxon>
        <taxon>Bacillota</taxon>
        <taxon>Bacilli</taxon>
        <taxon>Bacillales</taxon>
        <taxon>Bacillaceae</taxon>
        <taxon>Bacillus</taxon>
        <taxon>Bacillus cereus group</taxon>
    </lineage>
</organism>
<evidence type="ECO:0000256" key="2">
    <source>
        <dbReference type="ARBA" id="ARBA00023315"/>
    </source>
</evidence>
<dbReference type="PROSITE" id="PS51186">
    <property type="entry name" value="GNAT"/>
    <property type="match status" value="1"/>
</dbReference>
<dbReference type="Pfam" id="PF00583">
    <property type="entry name" value="Acetyltransf_1"/>
    <property type="match status" value="1"/>
</dbReference>
<sequence>MTETITFRIATADDLDEIVKMLADDVLGNKRERYETPLPDSYIRAFHAIDCDPNNELIVACDGMEIVGIQQITFTPYIVRQGGWRATIEGVRTASSKRGKGIGSKLIKWAIQRAKLRGCHLVQLTTDKERQEALHFYKKLGFKDSHEGLKLFL</sequence>
<dbReference type="CDD" id="cd04301">
    <property type="entry name" value="NAT_SF"/>
    <property type="match status" value="1"/>
</dbReference>
<feature type="domain" description="N-acetyltransferase" evidence="3">
    <location>
        <begin position="5"/>
        <end position="153"/>
    </location>
</feature>
<protein>
    <submittedName>
        <fullName evidence="4">GCN5-related N-acetyltransferase</fullName>
    </submittedName>
</protein>
<dbReference type="InterPro" id="IPR016181">
    <property type="entry name" value="Acyl_CoA_acyltransferase"/>
</dbReference>
<name>A0A654B0I0_BACMY</name>
<evidence type="ECO:0000256" key="1">
    <source>
        <dbReference type="ARBA" id="ARBA00022679"/>
    </source>
</evidence>
<gene>
    <name evidence="4" type="ORF">BACI71_70102</name>
</gene>
<dbReference type="PANTHER" id="PTHR43877:SF2">
    <property type="entry name" value="AMINOALKYLPHOSPHONATE N-ACETYLTRANSFERASE-RELATED"/>
    <property type="match status" value="1"/>
</dbReference>
<dbReference type="Proteomes" id="UP000437562">
    <property type="component" value="Unassembled WGS sequence"/>
</dbReference>
<dbReference type="SUPFAM" id="SSF55729">
    <property type="entry name" value="Acyl-CoA N-acyltransferases (Nat)"/>
    <property type="match status" value="1"/>
</dbReference>
<dbReference type="AlphaFoldDB" id="A0A654B0I0"/>
<dbReference type="GO" id="GO:0016747">
    <property type="term" value="F:acyltransferase activity, transferring groups other than amino-acyl groups"/>
    <property type="evidence" value="ECO:0007669"/>
    <property type="project" value="InterPro"/>
</dbReference>
<dbReference type="InterPro" id="IPR000182">
    <property type="entry name" value="GNAT_dom"/>
</dbReference>
<reference evidence="4 5" key="1">
    <citation type="submission" date="2019-10" db="EMBL/GenBank/DDBJ databases">
        <authorList>
            <person name="Karimi E."/>
        </authorList>
    </citation>
    <scope>NUCLEOTIDE SEQUENCE [LARGE SCALE GENOMIC DNA]</scope>
    <source>
        <strain evidence="4">Bacillus sp. 71</strain>
    </source>
</reference>
<evidence type="ECO:0000259" key="3">
    <source>
        <dbReference type="PROSITE" id="PS51186"/>
    </source>
</evidence>
<keyword evidence="1 4" id="KW-0808">Transferase</keyword>
<keyword evidence="2" id="KW-0012">Acyltransferase</keyword>
<dbReference type="PANTHER" id="PTHR43877">
    <property type="entry name" value="AMINOALKYLPHOSPHONATE N-ACETYLTRANSFERASE-RELATED-RELATED"/>
    <property type="match status" value="1"/>
</dbReference>
<evidence type="ECO:0000313" key="5">
    <source>
        <dbReference type="Proteomes" id="UP000437562"/>
    </source>
</evidence>
<dbReference type="RefSeq" id="WP_002085364.1">
    <property type="nucleotide sequence ID" value="NZ_JBEJVV010000004.1"/>
</dbReference>
<dbReference type="Gene3D" id="3.40.630.30">
    <property type="match status" value="1"/>
</dbReference>
<dbReference type="InterPro" id="IPR050832">
    <property type="entry name" value="Bact_Acetyltransf"/>
</dbReference>